<organism evidence="5">
    <name type="scientific">uncultured Armatimonadetes bacterium</name>
    <dbReference type="NCBI Taxonomy" id="157466"/>
    <lineage>
        <taxon>Bacteria</taxon>
        <taxon>Bacillati</taxon>
        <taxon>Armatimonadota</taxon>
        <taxon>environmental samples</taxon>
    </lineage>
</organism>
<gene>
    <name evidence="5" type="ORF">AVDCRST_MAG63-1698</name>
</gene>
<accession>A0A6J4IBW5</accession>
<dbReference type="InterPro" id="IPR003594">
    <property type="entry name" value="HATPase_dom"/>
</dbReference>
<keyword evidence="2" id="KW-0472">Membrane</keyword>
<dbReference type="GO" id="GO:0004674">
    <property type="term" value="F:protein serine/threonine kinase activity"/>
    <property type="evidence" value="ECO:0007669"/>
    <property type="project" value="UniProtKB-KW"/>
</dbReference>
<dbReference type="Pfam" id="PF25487">
    <property type="entry name" value="ETR1_N"/>
    <property type="match status" value="1"/>
</dbReference>
<dbReference type="EMBL" id="CADCTO010000217">
    <property type="protein sequence ID" value="CAA9246683.1"/>
    <property type="molecule type" value="Genomic_DNA"/>
</dbReference>
<dbReference type="Pfam" id="PF13581">
    <property type="entry name" value="HATPase_c_2"/>
    <property type="match status" value="1"/>
</dbReference>
<protein>
    <submittedName>
        <fullName evidence="5">Uncharacterized protein</fullName>
    </submittedName>
</protein>
<name>A0A6J4IBW5_9BACT</name>
<reference evidence="5" key="1">
    <citation type="submission" date="2020-02" db="EMBL/GenBank/DDBJ databases">
        <authorList>
            <person name="Meier V. D."/>
        </authorList>
    </citation>
    <scope>NUCLEOTIDE SEQUENCE</scope>
    <source>
        <strain evidence="5">AVDCRST_MAG63</strain>
    </source>
</reference>
<evidence type="ECO:0000259" key="4">
    <source>
        <dbReference type="Pfam" id="PF25487"/>
    </source>
</evidence>
<feature type="domain" description="Ethylene receptor 1-like N-terminal" evidence="4">
    <location>
        <begin position="26"/>
        <end position="123"/>
    </location>
</feature>
<dbReference type="InterPro" id="IPR036890">
    <property type="entry name" value="HATPase_C_sf"/>
</dbReference>
<dbReference type="SUPFAM" id="SSF55874">
    <property type="entry name" value="ATPase domain of HSP90 chaperone/DNA topoisomerase II/histidine kinase"/>
    <property type="match status" value="1"/>
</dbReference>
<keyword evidence="1" id="KW-0418">Kinase</keyword>
<evidence type="ECO:0000313" key="5">
    <source>
        <dbReference type="EMBL" id="CAA9246683.1"/>
    </source>
</evidence>
<feature type="transmembrane region" description="Helical" evidence="2">
    <location>
        <begin position="35"/>
        <end position="52"/>
    </location>
</feature>
<dbReference type="AlphaFoldDB" id="A0A6J4IBW5"/>
<sequence length="319" mass="35170">MEFWRNLFSDRGFMPRRVCGTWDDSLVALHVVSDALIWLSYLWIPLVMLWSYRANRKTLRLHKPTLMIFALYVIFITACGWTHFFDALMFYNPAYRVNGLVRALTAVASVGTAVSLVRLMPLAVTAPVTILTQQAALHQQHRWLRDILDSATDGRLHLCRDRSELPTPPDAEPATIEVAEAGALRQVRRSVEGLARAAEFPTPRIHDLISAVHEAAMNACAHAGEAQVRCYGTENTLQIWVEDAGPGIPLDRLPISTLKQGYSTAGSAGQGWYMILTFVDAVFLLTGPEGTTVVLEMRRAAGREALPFSAAVGGDVAAV</sequence>
<dbReference type="Gene3D" id="3.30.565.10">
    <property type="entry name" value="Histidine kinase-like ATPase, C-terminal domain"/>
    <property type="match status" value="1"/>
</dbReference>
<feature type="transmembrane region" description="Helical" evidence="2">
    <location>
        <begin position="64"/>
        <end position="84"/>
    </location>
</feature>
<evidence type="ECO:0000256" key="1">
    <source>
        <dbReference type="ARBA" id="ARBA00022527"/>
    </source>
</evidence>
<keyword evidence="2" id="KW-1133">Transmembrane helix</keyword>
<keyword evidence="1" id="KW-0808">Transferase</keyword>
<keyword evidence="2" id="KW-0812">Transmembrane</keyword>
<evidence type="ECO:0000256" key="2">
    <source>
        <dbReference type="SAM" id="Phobius"/>
    </source>
</evidence>
<keyword evidence="1" id="KW-0723">Serine/threonine-protein kinase</keyword>
<proteinExistence type="predicted"/>
<dbReference type="InterPro" id="IPR058544">
    <property type="entry name" value="ETR1_N"/>
</dbReference>
<dbReference type="PANTHER" id="PTHR35526">
    <property type="entry name" value="ANTI-SIGMA-F FACTOR RSBW-RELATED"/>
    <property type="match status" value="1"/>
</dbReference>
<feature type="domain" description="Histidine kinase/HSP90-like ATPase" evidence="3">
    <location>
        <begin position="179"/>
        <end position="295"/>
    </location>
</feature>
<dbReference type="InterPro" id="IPR050267">
    <property type="entry name" value="Anti-sigma-factor_SerPK"/>
</dbReference>
<dbReference type="PANTHER" id="PTHR35526:SF3">
    <property type="entry name" value="ANTI-SIGMA-F FACTOR RSBW"/>
    <property type="match status" value="1"/>
</dbReference>
<feature type="transmembrane region" description="Helical" evidence="2">
    <location>
        <begin position="104"/>
        <end position="132"/>
    </location>
</feature>
<evidence type="ECO:0000259" key="3">
    <source>
        <dbReference type="Pfam" id="PF13581"/>
    </source>
</evidence>